<name>A0A1Y1CM52_9BACT</name>
<dbReference type="OrthoDB" id="1115455at2"/>
<gene>
    <name evidence="2" type="ORF">ALGA_2791</name>
</gene>
<accession>A0A1Y1CM52</accession>
<dbReference type="Proteomes" id="UP000218267">
    <property type="component" value="Chromosome"/>
</dbReference>
<dbReference type="EMBL" id="AP018042">
    <property type="protein sequence ID" value="BAX81103.1"/>
    <property type="molecule type" value="Genomic_DNA"/>
</dbReference>
<protein>
    <recommendedName>
        <fullName evidence="1">Rhamnogalacturonase A/B/Epimerase-like pectate lyase domain-containing protein</fullName>
    </recommendedName>
</protein>
<dbReference type="AlphaFoldDB" id="A0A1Y1CM52"/>
<organism evidence="2 3">
    <name type="scientific">Labilibaculum antarcticum</name>
    <dbReference type="NCBI Taxonomy" id="1717717"/>
    <lineage>
        <taxon>Bacteria</taxon>
        <taxon>Pseudomonadati</taxon>
        <taxon>Bacteroidota</taxon>
        <taxon>Bacteroidia</taxon>
        <taxon>Marinilabiliales</taxon>
        <taxon>Marinifilaceae</taxon>
        <taxon>Labilibaculum</taxon>
    </lineage>
</organism>
<reference evidence="2 3" key="1">
    <citation type="journal article" date="2018" name="Mar. Genomics">
        <title>Complete genome sequence of Marinifilaceae bacterium strain SPP2, isolated from the Antarctic marine sediment.</title>
        <authorList>
            <person name="Watanabe M."/>
            <person name="Kojima H."/>
            <person name="Fukui M."/>
        </authorList>
    </citation>
    <scope>NUCLEOTIDE SEQUENCE [LARGE SCALE GENOMIC DNA]</scope>
    <source>
        <strain evidence="2 3">SPP2</strain>
    </source>
</reference>
<evidence type="ECO:0000313" key="2">
    <source>
        <dbReference type="EMBL" id="BAX81103.1"/>
    </source>
</evidence>
<dbReference type="InterPro" id="IPR024535">
    <property type="entry name" value="RHGA/B-epi-like_pectate_lyase"/>
</dbReference>
<evidence type="ECO:0000259" key="1">
    <source>
        <dbReference type="Pfam" id="PF12708"/>
    </source>
</evidence>
<keyword evidence="3" id="KW-1185">Reference proteome</keyword>
<dbReference type="InterPro" id="IPR012334">
    <property type="entry name" value="Pectin_lyas_fold"/>
</dbReference>
<dbReference type="Gene3D" id="2.160.20.10">
    <property type="entry name" value="Single-stranded right-handed beta-helix, Pectin lyase-like"/>
    <property type="match status" value="1"/>
</dbReference>
<evidence type="ECO:0000313" key="3">
    <source>
        <dbReference type="Proteomes" id="UP000218267"/>
    </source>
</evidence>
<dbReference type="SMR" id="A0A1Y1CM52"/>
<proteinExistence type="predicted"/>
<sequence length="405" mass="44331">MRKLVVQIILIAVIFNVNQVFAQKESRFYTETNQLGIVKNLVDDYVAKGNDKKDDSKKLQRAINELSAMKNGGRIIVPAGTYYFSMINLKSNVHIEIENDVIIHPAPRTDNKNYAVFLMGDNKTIVKNVSVRGLGGNFTVDLRNLKNKNVTVFRLNNSDNFLLANFDVKDEMTKFSSIAFGYTDYKGGYTKSRNGVVKNASTDNSHYGYGLVQAQAGHNILFKNLSGEGGVTLRLETGNNKMNKLQVGGISDIFAKNIACENGNSAVMISPHGIQNGHVEVDGVKSVNCGFAVRIGNGYVKKDQIKLGVKPGSYASTSKVQNVTATFGETAQVKSKHFKYMPVDLRKKIQKTDDPKVHIAPSIAAVVNDAAGEGKGKYKIEVKNVKAIGFTSQPKVVITGEDAIK</sequence>
<dbReference type="RefSeq" id="WP_096430106.1">
    <property type="nucleotide sequence ID" value="NZ_AP018042.1"/>
</dbReference>
<reference evidence="3" key="2">
    <citation type="journal article" date="2020" name="Antonie Van Leeuwenhoek">
        <title>Labilibaculum antarcticum sp. nov., a novel facultative anaerobic, psychrotorelant bacterium isolated from marine sediment of Antarctica.</title>
        <authorList>
            <person name="Watanabe M."/>
            <person name="Kojima H."/>
            <person name="Fukui M."/>
        </authorList>
    </citation>
    <scope>NUCLEOTIDE SEQUENCE [LARGE SCALE GENOMIC DNA]</scope>
    <source>
        <strain evidence="3">SPP2</strain>
    </source>
</reference>
<dbReference type="KEGG" id="mbas:ALGA_2791"/>
<dbReference type="Pfam" id="PF12708">
    <property type="entry name" value="Pect-lyase_RHGA_epim"/>
    <property type="match status" value="1"/>
</dbReference>
<dbReference type="SUPFAM" id="SSF51126">
    <property type="entry name" value="Pectin lyase-like"/>
    <property type="match status" value="1"/>
</dbReference>
<dbReference type="InterPro" id="IPR011050">
    <property type="entry name" value="Pectin_lyase_fold/virulence"/>
</dbReference>
<feature type="domain" description="Rhamnogalacturonase A/B/Epimerase-like pectate lyase" evidence="1">
    <location>
        <begin position="42"/>
        <end position="232"/>
    </location>
</feature>